<dbReference type="AlphaFoldDB" id="A0A5B7HJ54"/>
<reference evidence="1 2" key="1">
    <citation type="submission" date="2019-05" db="EMBL/GenBank/DDBJ databases">
        <title>Another draft genome of Portunus trituberculatus and its Hox gene families provides insights of decapod evolution.</title>
        <authorList>
            <person name="Jeong J.-H."/>
            <person name="Song I."/>
            <person name="Kim S."/>
            <person name="Choi T."/>
            <person name="Kim D."/>
            <person name="Ryu S."/>
            <person name="Kim W."/>
        </authorList>
    </citation>
    <scope>NUCLEOTIDE SEQUENCE [LARGE SCALE GENOMIC DNA]</scope>
    <source>
        <tissue evidence="1">Muscle</tissue>
    </source>
</reference>
<gene>
    <name evidence="1" type="ORF">E2C01_063506</name>
</gene>
<evidence type="ECO:0000313" key="1">
    <source>
        <dbReference type="EMBL" id="MPC69287.1"/>
    </source>
</evidence>
<dbReference type="EMBL" id="VSRR010029163">
    <property type="protein sequence ID" value="MPC69287.1"/>
    <property type="molecule type" value="Genomic_DNA"/>
</dbReference>
<name>A0A5B7HJ54_PORTR</name>
<organism evidence="1 2">
    <name type="scientific">Portunus trituberculatus</name>
    <name type="common">Swimming crab</name>
    <name type="synonym">Neptunus trituberculatus</name>
    <dbReference type="NCBI Taxonomy" id="210409"/>
    <lineage>
        <taxon>Eukaryota</taxon>
        <taxon>Metazoa</taxon>
        <taxon>Ecdysozoa</taxon>
        <taxon>Arthropoda</taxon>
        <taxon>Crustacea</taxon>
        <taxon>Multicrustacea</taxon>
        <taxon>Malacostraca</taxon>
        <taxon>Eumalacostraca</taxon>
        <taxon>Eucarida</taxon>
        <taxon>Decapoda</taxon>
        <taxon>Pleocyemata</taxon>
        <taxon>Brachyura</taxon>
        <taxon>Eubrachyura</taxon>
        <taxon>Portunoidea</taxon>
        <taxon>Portunidae</taxon>
        <taxon>Portuninae</taxon>
        <taxon>Portunus</taxon>
    </lineage>
</organism>
<comment type="caution">
    <text evidence="1">The sequence shown here is derived from an EMBL/GenBank/DDBJ whole genome shotgun (WGS) entry which is preliminary data.</text>
</comment>
<evidence type="ECO:0000313" key="2">
    <source>
        <dbReference type="Proteomes" id="UP000324222"/>
    </source>
</evidence>
<proteinExistence type="predicted"/>
<sequence>MGPNLGRNVPCRRAPQPSCSSYLSVWLQPRPCRCDTFLSITTKASRNTHLRLQL</sequence>
<dbReference type="Proteomes" id="UP000324222">
    <property type="component" value="Unassembled WGS sequence"/>
</dbReference>
<accession>A0A5B7HJ54</accession>
<protein>
    <submittedName>
        <fullName evidence="1">Uncharacterized protein</fullName>
    </submittedName>
</protein>
<keyword evidence="2" id="KW-1185">Reference proteome</keyword>